<feature type="region of interest" description="Disordered" evidence="10">
    <location>
        <begin position="773"/>
        <end position="828"/>
    </location>
</feature>
<dbReference type="InterPro" id="IPR050616">
    <property type="entry name" value="CPA3_Na-H_Antiporter_A"/>
</dbReference>
<feature type="transmembrane region" description="Helical" evidence="11">
    <location>
        <begin position="136"/>
        <end position="153"/>
    </location>
</feature>
<dbReference type="InterPro" id="IPR046806">
    <property type="entry name" value="MrpA_C/MbhE"/>
</dbReference>
<dbReference type="EMBL" id="RZNJ01000003">
    <property type="protein sequence ID" value="RUT31035.1"/>
    <property type="molecule type" value="Genomic_DNA"/>
</dbReference>
<evidence type="ECO:0000256" key="7">
    <source>
        <dbReference type="ARBA" id="ARBA00023065"/>
    </source>
</evidence>
<dbReference type="InterPro" id="IPR001516">
    <property type="entry name" value="Proton_antipo_N"/>
</dbReference>
<dbReference type="OrthoDB" id="9811798at2"/>
<feature type="transmembrane region" description="Helical" evidence="11">
    <location>
        <begin position="692"/>
        <end position="713"/>
    </location>
</feature>
<feature type="transmembrane region" description="Helical" evidence="11">
    <location>
        <begin position="113"/>
        <end position="130"/>
    </location>
</feature>
<dbReference type="PRINTS" id="PR01434">
    <property type="entry name" value="NADHDHGNASE5"/>
</dbReference>
<evidence type="ECO:0000256" key="6">
    <source>
        <dbReference type="ARBA" id="ARBA00022989"/>
    </source>
</evidence>
<feature type="transmembrane region" description="Helical" evidence="11">
    <location>
        <begin position="301"/>
        <end position="320"/>
    </location>
</feature>
<feature type="compositionally biased region" description="Low complexity" evidence="10">
    <location>
        <begin position="788"/>
        <end position="809"/>
    </location>
</feature>
<sequence length="828" mass="88031">MSLDLAILAVAFAPFFAAALAPLVHRATAPAAGLVLALVPATIFVYLLGLIGVVADGEPVRIAFAWIPSLGLDLSFFIDGLALTFALTISGVGTFILIYAGSYLKGHPHLGRFLAYLLAFMGAMLGLVLADNMLALFGFWELTSITSFLLISFDHRRQAARRAAIQALVITNLGGLALLLGAIATQRLLGHWDLSAIRAAGGTLGESSVYLLVLWLFLAAAFSKSAQFPLHFWLPNAMEAPTPVSAFLHSATMVQAGVYLLARMTPILGETPAWTGILCTVGGVTLLWGAFAALRQTDIKLMLAQTTIASLGLLVFLIGIGSETALIAMVVYFIAHAAYKAALFMIAGIIDHETGTRDLTALGGLRDKLPLTFIATILAAISMIGLPPTLGYFSKEEMYLALFGGQWQGILGLAVLILGNALLAAAALIIAIRPFMGRLGVTPKTPHEAPLAMVVGPLALGVGAVLFGFFTPWFDEMVLSPTSSAIAGMAIAAHLHTGIDPLNPILWLSLLTWALGGLAYWKWDQLRTGLRRAAAAPGLSFDHGFDVFMFGLIRMAGALTRLWHHGRLELYMLVIFVLLALALILPVLGLSGLPAWPELPALHFHEAVVVVLALAGLVSVLFARTRLFAILALGAQGLAVALIFMLFGAPDLSFTQLMVEILSVVILALVMTRLNLDVRDSRSLEEAIRDGAVALLCGVGFVMVLLVVLGQPFNGRLSEFFTRYSTEIAHGRNIVNVILVDFRGLDTLGEMSVIMVAGIAILALLRSQVRKPLDPTPVRRRSPRKSAAKSVAGDVAPKAKAAPKARAGAQTPRRRTRKAGPETGGAGA</sequence>
<feature type="domain" description="MrpA C-terminal/MbhE" evidence="15">
    <location>
        <begin position="688"/>
        <end position="767"/>
    </location>
</feature>
<keyword evidence="5 9" id="KW-0812">Transmembrane</keyword>
<evidence type="ECO:0000256" key="2">
    <source>
        <dbReference type="ARBA" id="ARBA00022448"/>
    </source>
</evidence>
<feature type="transmembrane region" description="Helical" evidence="11">
    <location>
        <begin position="505"/>
        <end position="523"/>
    </location>
</feature>
<feature type="domain" description="MrpA C-terminal/MbhD" evidence="14">
    <location>
        <begin position="611"/>
        <end position="674"/>
    </location>
</feature>
<feature type="domain" description="NADH:quinone oxidoreductase/Mrp antiporter transmembrane" evidence="12">
    <location>
        <begin position="130"/>
        <end position="413"/>
    </location>
</feature>
<evidence type="ECO:0000256" key="8">
    <source>
        <dbReference type="ARBA" id="ARBA00023136"/>
    </source>
</evidence>
<dbReference type="GO" id="GO:0006811">
    <property type="term" value="P:monoatomic ion transport"/>
    <property type="evidence" value="ECO:0007669"/>
    <property type="project" value="UniProtKB-KW"/>
</dbReference>
<feature type="transmembrane region" description="Helical" evidence="11">
    <location>
        <begin position="410"/>
        <end position="431"/>
    </location>
</feature>
<comment type="subcellular location">
    <subcellularLocation>
        <location evidence="1">Cell membrane</location>
        <topology evidence="1">Multi-pass membrane protein</topology>
    </subcellularLocation>
    <subcellularLocation>
        <location evidence="9">Membrane</location>
        <topology evidence="9">Multi-pass membrane protein</topology>
    </subcellularLocation>
</comment>
<feature type="transmembrane region" description="Helical" evidence="11">
    <location>
        <begin position="371"/>
        <end position="390"/>
    </location>
</feature>
<evidence type="ECO:0000259" key="13">
    <source>
        <dbReference type="Pfam" id="PF00662"/>
    </source>
</evidence>
<evidence type="ECO:0000256" key="11">
    <source>
        <dbReference type="SAM" id="Phobius"/>
    </source>
</evidence>
<feature type="transmembrane region" description="Helical" evidence="11">
    <location>
        <begin position="204"/>
        <end position="223"/>
    </location>
</feature>
<dbReference type="Pfam" id="PF20501">
    <property type="entry name" value="MbhE"/>
    <property type="match status" value="1"/>
</dbReference>
<gene>
    <name evidence="16" type="ORF">EMQ25_09145</name>
</gene>
<feature type="transmembrane region" description="Helical" evidence="11">
    <location>
        <begin position="74"/>
        <end position="101"/>
    </location>
</feature>
<evidence type="ECO:0000256" key="3">
    <source>
        <dbReference type="ARBA" id="ARBA00022449"/>
    </source>
</evidence>
<dbReference type="PANTHER" id="PTHR43373">
    <property type="entry name" value="NA(+)/H(+) ANTIPORTER SUBUNIT"/>
    <property type="match status" value="1"/>
</dbReference>
<feature type="transmembrane region" description="Helical" evidence="11">
    <location>
        <begin position="326"/>
        <end position="350"/>
    </location>
</feature>
<feature type="transmembrane region" description="Helical" evidence="11">
    <location>
        <begin position="747"/>
        <end position="765"/>
    </location>
</feature>
<evidence type="ECO:0000259" key="14">
    <source>
        <dbReference type="Pfam" id="PF13244"/>
    </source>
</evidence>
<accession>A0A433XAD9</accession>
<feature type="domain" description="NADH-Ubiquinone oxidoreductase (complex I) chain 5 N-terminal" evidence="13">
    <location>
        <begin position="67"/>
        <end position="113"/>
    </location>
</feature>
<dbReference type="Pfam" id="PF13244">
    <property type="entry name" value="MbhD"/>
    <property type="match status" value="1"/>
</dbReference>
<feature type="compositionally biased region" description="Basic residues" evidence="10">
    <location>
        <begin position="778"/>
        <end position="787"/>
    </location>
</feature>
<dbReference type="Proteomes" id="UP000281547">
    <property type="component" value="Unassembled WGS sequence"/>
</dbReference>
<feature type="transmembrane region" description="Helical" evidence="11">
    <location>
        <begin position="165"/>
        <end position="184"/>
    </location>
</feature>
<evidence type="ECO:0000256" key="9">
    <source>
        <dbReference type="RuleBase" id="RU000320"/>
    </source>
</evidence>
<dbReference type="GO" id="GO:0015297">
    <property type="term" value="F:antiporter activity"/>
    <property type="evidence" value="ECO:0007669"/>
    <property type="project" value="UniProtKB-KW"/>
</dbReference>
<proteinExistence type="predicted"/>
<keyword evidence="17" id="KW-1185">Reference proteome</keyword>
<feature type="transmembrane region" description="Helical" evidence="11">
    <location>
        <begin position="627"/>
        <end position="647"/>
    </location>
</feature>
<feature type="transmembrane region" description="Helical" evidence="11">
    <location>
        <begin position="570"/>
        <end position="590"/>
    </location>
</feature>
<feature type="transmembrane region" description="Helical" evidence="11">
    <location>
        <begin position="653"/>
        <end position="671"/>
    </location>
</feature>
<evidence type="ECO:0000256" key="10">
    <source>
        <dbReference type="SAM" id="MobiDB-lite"/>
    </source>
</evidence>
<keyword evidence="2" id="KW-0813">Transport</keyword>
<dbReference type="InterPro" id="IPR001750">
    <property type="entry name" value="ND/Mrp_TM"/>
</dbReference>
<keyword evidence="4" id="KW-1003">Cell membrane</keyword>
<dbReference type="PRINTS" id="PR01435">
    <property type="entry name" value="NPOXDRDTASE5"/>
</dbReference>
<keyword evidence="7" id="KW-0406">Ion transport</keyword>
<protein>
    <submittedName>
        <fullName evidence="16">DUF4040 domain-containing protein</fullName>
    </submittedName>
</protein>
<evidence type="ECO:0000313" key="17">
    <source>
        <dbReference type="Proteomes" id="UP000281547"/>
    </source>
</evidence>
<keyword evidence="6 11" id="KW-1133">Transmembrane helix</keyword>
<dbReference type="InterPro" id="IPR025383">
    <property type="entry name" value="MrpA_C/MbhD"/>
</dbReference>
<feature type="transmembrane region" description="Helical" evidence="11">
    <location>
        <begin position="451"/>
        <end position="471"/>
    </location>
</feature>
<dbReference type="GO" id="GO:0005886">
    <property type="term" value="C:plasma membrane"/>
    <property type="evidence" value="ECO:0007669"/>
    <property type="project" value="UniProtKB-SubCell"/>
</dbReference>
<evidence type="ECO:0000313" key="16">
    <source>
        <dbReference type="EMBL" id="RUT31035.1"/>
    </source>
</evidence>
<dbReference type="PANTHER" id="PTHR43373:SF1">
    <property type="entry name" value="NA(+)_H(+) ANTIPORTER SUBUNIT A"/>
    <property type="match status" value="1"/>
</dbReference>
<dbReference type="AlphaFoldDB" id="A0A433XAD9"/>
<organism evidence="16 17">
    <name type="scientific">Arsenicitalea aurantiaca</name>
    <dbReference type="NCBI Taxonomy" id="1783274"/>
    <lineage>
        <taxon>Bacteria</taxon>
        <taxon>Pseudomonadati</taxon>
        <taxon>Pseudomonadota</taxon>
        <taxon>Alphaproteobacteria</taxon>
        <taxon>Hyphomicrobiales</taxon>
        <taxon>Devosiaceae</taxon>
        <taxon>Arsenicitalea</taxon>
    </lineage>
</organism>
<comment type="caution">
    <text evidence="16">The sequence shown here is derived from an EMBL/GenBank/DDBJ whole genome shotgun (WGS) entry which is preliminary data.</text>
</comment>
<evidence type="ECO:0000256" key="4">
    <source>
        <dbReference type="ARBA" id="ARBA00022475"/>
    </source>
</evidence>
<feature type="transmembrane region" description="Helical" evidence="11">
    <location>
        <begin position="244"/>
        <end position="262"/>
    </location>
</feature>
<evidence type="ECO:0000256" key="5">
    <source>
        <dbReference type="ARBA" id="ARBA00022692"/>
    </source>
</evidence>
<name>A0A433XAD9_9HYPH</name>
<evidence type="ECO:0000256" key="1">
    <source>
        <dbReference type="ARBA" id="ARBA00004651"/>
    </source>
</evidence>
<feature type="transmembrane region" description="Helical" evidence="11">
    <location>
        <begin position="31"/>
        <end position="54"/>
    </location>
</feature>
<feature type="transmembrane region" description="Helical" evidence="11">
    <location>
        <begin position="274"/>
        <end position="294"/>
    </location>
</feature>
<dbReference type="Pfam" id="PF00361">
    <property type="entry name" value="Proton_antipo_M"/>
    <property type="match status" value="1"/>
</dbReference>
<feature type="transmembrane region" description="Helical" evidence="11">
    <location>
        <begin position="6"/>
        <end position="24"/>
    </location>
</feature>
<feature type="transmembrane region" description="Helical" evidence="11">
    <location>
        <begin position="602"/>
        <end position="622"/>
    </location>
</feature>
<keyword evidence="3" id="KW-0050">Antiport</keyword>
<dbReference type="Pfam" id="PF00662">
    <property type="entry name" value="Proton_antipo_N"/>
    <property type="match status" value="1"/>
</dbReference>
<dbReference type="RefSeq" id="WP_127188281.1">
    <property type="nucleotide sequence ID" value="NZ_RZNJ01000003.1"/>
</dbReference>
<keyword evidence="8 11" id="KW-0472">Membrane</keyword>
<evidence type="ECO:0000259" key="15">
    <source>
        <dbReference type="Pfam" id="PF20501"/>
    </source>
</evidence>
<evidence type="ECO:0000259" key="12">
    <source>
        <dbReference type="Pfam" id="PF00361"/>
    </source>
</evidence>
<reference evidence="16 17" key="1">
    <citation type="journal article" date="2016" name="Int. J. Syst. Evol. Microbiol.">
        <title>Arsenicitalea aurantiaca gen. nov., sp. nov., a new member of the family Hyphomicrobiaceae, isolated from high-arsenic sediment.</title>
        <authorList>
            <person name="Mu Y."/>
            <person name="Zhou L."/>
            <person name="Zeng X.C."/>
            <person name="Liu L."/>
            <person name="Pan Y."/>
            <person name="Chen X."/>
            <person name="Wang J."/>
            <person name="Li S."/>
            <person name="Li W.J."/>
            <person name="Wang Y."/>
        </authorList>
    </citation>
    <scope>NUCLEOTIDE SEQUENCE [LARGE SCALE GENOMIC DNA]</scope>
    <source>
        <strain evidence="16 17">42-50</strain>
    </source>
</reference>